<evidence type="ECO:0000259" key="1">
    <source>
        <dbReference type="Pfam" id="PF13966"/>
    </source>
</evidence>
<comment type="caution">
    <text evidence="2">The sequence shown here is derived from an EMBL/GenBank/DDBJ whole genome shotgun (WGS) entry which is preliminary data.</text>
</comment>
<dbReference type="EMBL" id="QGNW01000012">
    <property type="protein sequence ID" value="RVX17857.1"/>
    <property type="molecule type" value="Genomic_DNA"/>
</dbReference>
<accession>A0A438K9K8</accession>
<dbReference type="PANTHER" id="PTHR33116:SF78">
    <property type="entry name" value="OS12G0587133 PROTEIN"/>
    <property type="match status" value="1"/>
</dbReference>
<sequence>MPVGRVSNVEELTVVIDCKVGVLPTTYLGLLLGAAHNLVVAWDKVEERFGKGLALWKRQYISKGGFAKKRQYLFPFRCAVGFVFLNVEECLLKVGEDSKGFFVGIWGFRKKGMPFGEKLFVVNLRNWKGVGALSEVHLWCWALEGYKTSSKEAWVTDLWVHSSKGSGWNPSFSRPLNDWEIGMVKCFLSRTQDKVVVEERKDDVLWADTKSGSLFVKSLYSIIEEEATWGEVLTLDQLQRRGWSLANRCSLCYAHEESIDHILLHCGKGRLLWELLFSLFKIFKMEEEAKVAIGRFNLEDSSKIR</sequence>
<feature type="domain" description="Reverse transcriptase zinc-binding" evidence="1">
    <location>
        <begin position="227"/>
        <end position="273"/>
    </location>
</feature>
<gene>
    <name evidence="2" type="ORF">CK203_004395</name>
</gene>
<dbReference type="PANTHER" id="PTHR33116">
    <property type="entry name" value="REVERSE TRANSCRIPTASE ZINC-BINDING DOMAIN-CONTAINING PROTEIN-RELATED-RELATED"/>
    <property type="match status" value="1"/>
</dbReference>
<evidence type="ECO:0000313" key="3">
    <source>
        <dbReference type="Proteomes" id="UP000288805"/>
    </source>
</evidence>
<reference evidence="2 3" key="1">
    <citation type="journal article" date="2018" name="PLoS Genet.">
        <title>Population sequencing reveals clonal diversity and ancestral inbreeding in the grapevine cultivar Chardonnay.</title>
        <authorList>
            <person name="Roach M.J."/>
            <person name="Johnson D.L."/>
            <person name="Bohlmann J."/>
            <person name="van Vuuren H.J."/>
            <person name="Jones S.J."/>
            <person name="Pretorius I.S."/>
            <person name="Schmidt S.A."/>
            <person name="Borneman A.R."/>
        </authorList>
    </citation>
    <scope>NUCLEOTIDE SEQUENCE [LARGE SCALE GENOMIC DNA]</scope>
    <source>
        <strain evidence="3">cv. Chardonnay</strain>
        <tissue evidence="2">Leaf</tissue>
    </source>
</reference>
<organism evidence="2 3">
    <name type="scientific">Vitis vinifera</name>
    <name type="common">Grape</name>
    <dbReference type="NCBI Taxonomy" id="29760"/>
    <lineage>
        <taxon>Eukaryota</taxon>
        <taxon>Viridiplantae</taxon>
        <taxon>Streptophyta</taxon>
        <taxon>Embryophyta</taxon>
        <taxon>Tracheophyta</taxon>
        <taxon>Spermatophyta</taxon>
        <taxon>Magnoliopsida</taxon>
        <taxon>eudicotyledons</taxon>
        <taxon>Gunneridae</taxon>
        <taxon>Pentapetalae</taxon>
        <taxon>rosids</taxon>
        <taxon>Vitales</taxon>
        <taxon>Vitaceae</taxon>
        <taxon>Viteae</taxon>
        <taxon>Vitis</taxon>
    </lineage>
</organism>
<protein>
    <recommendedName>
        <fullName evidence="1">Reverse transcriptase zinc-binding domain-containing protein</fullName>
    </recommendedName>
</protein>
<evidence type="ECO:0000313" key="2">
    <source>
        <dbReference type="EMBL" id="RVX17857.1"/>
    </source>
</evidence>
<dbReference type="InterPro" id="IPR026960">
    <property type="entry name" value="RVT-Znf"/>
</dbReference>
<proteinExistence type="predicted"/>
<dbReference type="Proteomes" id="UP000288805">
    <property type="component" value="Unassembled WGS sequence"/>
</dbReference>
<dbReference type="AlphaFoldDB" id="A0A438K9K8"/>
<name>A0A438K9K8_VITVI</name>
<dbReference type="Pfam" id="PF13966">
    <property type="entry name" value="zf-RVT"/>
    <property type="match status" value="1"/>
</dbReference>